<accession>A0AAV7PRW2</accession>
<sequence>MLCKPPELMGWSGAAWWSVASAGVGDRSTREKDTLGGGGVAGDLSPGGRDPASLCIGVVMAEHNCGSPRCRRSVCYIGSAQDEHRESRKGRCMD</sequence>
<reference evidence="1" key="1">
    <citation type="journal article" date="2022" name="bioRxiv">
        <title>Sequencing and chromosome-scale assembly of the giantPleurodeles waltlgenome.</title>
        <authorList>
            <person name="Brown T."/>
            <person name="Elewa A."/>
            <person name="Iarovenko S."/>
            <person name="Subramanian E."/>
            <person name="Araus A.J."/>
            <person name="Petzold A."/>
            <person name="Susuki M."/>
            <person name="Suzuki K.-i.T."/>
            <person name="Hayashi T."/>
            <person name="Toyoda A."/>
            <person name="Oliveira C."/>
            <person name="Osipova E."/>
            <person name="Leigh N.D."/>
            <person name="Simon A."/>
            <person name="Yun M.H."/>
        </authorList>
    </citation>
    <scope>NUCLEOTIDE SEQUENCE</scope>
    <source>
        <strain evidence="1">20211129_DDA</strain>
        <tissue evidence="1">Liver</tissue>
    </source>
</reference>
<dbReference type="AlphaFoldDB" id="A0AAV7PRW2"/>
<gene>
    <name evidence="1" type="ORF">NDU88_008351</name>
</gene>
<dbReference type="Proteomes" id="UP001066276">
    <property type="component" value="Chromosome 7"/>
</dbReference>
<evidence type="ECO:0000313" key="1">
    <source>
        <dbReference type="EMBL" id="KAJ1129992.1"/>
    </source>
</evidence>
<proteinExistence type="predicted"/>
<protein>
    <recommendedName>
        <fullName evidence="3">Secreted protein</fullName>
    </recommendedName>
</protein>
<evidence type="ECO:0008006" key="3">
    <source>
        <dbReference type="Google" id="ProtNLM"/>
    </source>
</evidence>
<organism evidence="1 2">
    <name type="scientific">Pleurodeles waltl</name>
    <name type="common">Iberian ribbed newt</name>
    <dbReference type="NCBI Taxonomy" id="8319"/>
    <lineage>
        <taxon>Eukaryota</taxon>
        <taxon>Metazoa</taxon>
        <taxon>Chordata</taxon>
        <taxon>Craniata</taxon>
        <taxon>Vertebrata</taxon>
        <taxon>Euteleostomi</taxon>
        <taxon>Amphibia</taxon>
        <taxon>Batrachia</taxon>
        <taxon>Caudata</taxon>
        <taxon>Salamandroidea</taxon>
        <taxon>Salamandridae</taxon>
        <taxon>Pleurodelinae</taxon>
        <taxon>Pleurodeles</taxon>
    </lineage>
</organism>
<keyword evidence="2" id="KW-1185">Reference proteome</keyword>
<dbReference type="EMBL" id="JANPWB010000011">
    <property type="protein sequence ID" value="KAJ1129992.1"/>
    <property type="molecule type" value="Genomic_DNA"/>
</dbReference>
<evidence type="ECO:0000313" key="2">
    <source>
        <dbReference type="Proteomes" id="UP001066276"/>
    </source>
</evidence>
<comment type="caution">
    <text evidence="1">The sequence shown here is derived from an EMBL/GenBank/DDBJ whole genome shotgun (WGS) entry which is preliminary data.</text>
</comment>
<name>A0AAV7PRW2_PLEWA</name>